<dbReference type="Pfam" id="PF00132">
    <property type="entry name" value="Hexapep"/>
    <property type="match status" value="1"/>
</dbReference>
<keyword evidence="1" id="KW-0808">Transferase</keyword>
<dbReference type="GO" id="GO:0016740">
    <property type="term" value="F:transferase activity"/>
    <property type="evidence" value="ECO:0007669"/>
    <property type="project" value="UniProtKB-KW"/>
</dbReference>
<keyword evidence="2" id="KW-1185">Reference proteome</keyword>
<dbReference type="SUPFAM" id="SSF51161">
    <property type="entry name" value="Trimeric LpxA-like enzymes"/>
    <property type="match status" value="1"/>
</dbReference>
<dbReference type="EMBL" id="MSYM01000006">
    <property type="protein sequence ID" value="OLP07992.1"/>
    <property type="molecule type" value="Genomic_DNA"/>
</dbReference>
<dbReference type="STRING" id="81479.RA876_17090"/>
<protein>
    <submittedName>
        <fullName evidence="1">Acetyltransferase family protein</fullName>
    </submittedName>
</protein>
<organism evidence="1 2">
    <name type="scientific">Rhodoferax antarcticus ANT.BR</name>
    <dbReference type="NCBI Taxonomy" id="1111071"/>
    <lineage>
        <taxon>Bacteria</taxon>
        <taxon>Pseudomonadati</taxon>
        <taxon>Pseudomonadota</taxon>
        <taxon>Betaproteobacteria</taxon>
        <taxon>Burkholderiales</taxon>
        <taxon>Comamonadaceae</taxon>
        <taxon>Rhodoferax</taxon>
    </lineage>
</organism>
<name>A0A1Q8YJ03_9BURK</name>
<dbReference type="InterPro" id="IPR001451">
    <property type="entry name" value="Hexapep"/>
</dbReference>
<evidence type="ECO:0000313" key="2">
    <source>
        <dbReference type="Proteomes" id="UP000185911"/>
    </source>
</evidence>
<accession>A0A1Q8YJ03</accession>
<dbReference type="AlphaFoldDB" id="A0A1Q8YJ03"/>
<proteinExistence type="predicted"/>
<dbReference type="InterPro" id="IPR051159">
    <property type="entry name" value="Hexapeptide_acetyltransf"/>
</dbReference>
<dbReference type="CDD" id="cd04647">
    <property type="entry name" value="LbH_MAT_like"/>
    <property type="match status" value="1"/>
</dbReference>
<gene>
    <name evidence="1" type="ORF">BLL52_0618</name>
</gene>
<dbReference type="Proteomes" id="UP000185911">
    <property type="component" value="Unassembled WGS sequence"/>
</dbReference>
<dbReference type="InterPro" id="IPR011004">
    <property type="entry name" value="Trimer_LpxA-like_sf"/>
</dbReference>
<reference evidence="1 2" key="1">
    <citation type="submission" date="2017-01" db="EMBL/GenBank/DDBJ databases">
        <title>Genome sequence of Rhodoferax antarcticus ANT.BR, a psychrophilic purple nonsulfur bacterium from an Antarctic microbial mat.</title>
        <authorList>
            <person name="Baker J."/>
            <person name="Riester C."/>
            <person name="Skinner B."/>
            <person name="Newell A."/>
            <person name="Swingley W."/>
            <person name="Madigan M."/>
            <person name="Jung D."/>
            <person name="Asao M."/>
            <person name="Chen M."/>
            <person name="Loughlin P."/>
            <person name="Pan H."/>
            <person name="Lin S."/>
            <person name="Li N."/>
            <person name="Shaw J."/>
            <person name="Prado M."/>
            <person name="Sherman C."/>
            <person name="Li X."/>
            <person name="Tang J."/>
            <person name="Blankenship R."/>
            <person name="Zhao T."/>
            <person name="Touchman J."/>
            <person name="Sattley M."/>
        </authorList>
    </citation>
    <scope>NUCLEOTIDE SEQUENCE [LARGE SCALE GENOMIC DNA]</scope>
    <source>
        <strain evidence="1 2">ANT.BR</strain>
    </source>
</reference>
<dbReference type="Gene3D" id="2.160.10.10">
    <property type="entry name" value="Hexapeptide repeat proteins"/>
    <property type="match status" value="1"/>
</dbReference>
<evidence type="ECO:0000313" key="1">
    <source>
        <dbReference type="EMBL" id="OLP07992.1"/>
    </source>
</evidence>
<sequence length="212" mass="23813">MRNNKRSFYSRIVRRFKLFMLVIYQKIRVLKYRILSDSQSFNSLAHCHQPVLMTGLGKISLGKCNLGVWPSPYYLSGYIHIEARDIESEVVIEDGVWISNNACIIAERTRVKIGKNTIIGTDFTVYDSDFHETHPTKRFSGQHQTSAVEIGENVFIGSRVTVLKGVKIGDNCVIASGAVVTQTMPCNCVIAGVPARVIKRLQSTDCFTDDLH</sequence>
<comment type="caution">
    <text evidence="1">The sequence shown here is derived from an EMBL/GenBank/DDBJ whole genome shotgun (WGS) entry which is preliminary data.</text>
</comment>
<dbReference type="PANTHER" id="PTHR23416">
    <property type="entry name" value="SIALIC ACID SYNTHASE-RELATED"/>
    <property type="match status" value="1"/>
</dbReference>